<organism evidence="2 3">
    <name type="scientific">Lawsonella clevelandensis</name>
    <dbReference type="NCBI Taxonomy" id="1528099"/>
    <lineage>
        <taxon>Bacteria</taxon>
        <taxon>Bacillati</taxon>
        <taxon>Actinomycetota</taxon>
        <taxon>Actinomycetes</taxon>
        <taxon>Mycobacteriales</taxon>
        <taxon>Lawsonellaceae</taxon>
        <taxon>Lawsonella</taxon>
    </lineage>
</organism>
<proteinExistence type="predicted"/>
<accession>A0A2W5IFE7</accession>
<sequence length="39" mass="4174">MSAGSIVMMVLFLVIIWGGLIASSVHLMKHPDTTADSDE</sequence>
<dbReference type="RefSeq" id="WP_290595527.1">
    <property type="nucleotide sequence ID" value="NZ_CAKZIO010000003.1"/>
</dbReference>
<comment type="caution">
    <text evidence="2">The sequence shown here is derived from an EMBL/GenBank/DDBJ whole genome shotgun (WGS) entry which is preliminary data.</text>
</comment>
<gene>
    <name evidence="2" type="ORF">DI579_00525</name>
</gene>
<name>A0A2W5IFE7_9ACTN</name>
<dbReference type="NCBIfam" id="NF033493">
    <property type="entry name" value="MetS_like_NSS"/>
    <property type="match status" value="1"/>
</dbReference>
<keyword evidence="1" id="KW-1133">Transmembrane helix</keyword>
<evidence type="ECO:0000313" key="2">
    <source>
        <dbReference type="EMBL" id="PZP89697.1"/>
    </source>
</evidence>
<dbReference type="EMBL" id="QFOZ01000001">
    <property type="protein sequence ID" value="PZP89697.1"/>
    <property type="molecule type" value="Genomic_DNA"/>
</dbReference>
<evidence type="ECO:0000313" key="3">
    <source>
        <dbReference type="Proteomes" id="UP000248606"/>
    </source>
</evidence>
<keyword evidence="1" id="KW-0812">Transmembrane</keyword>
<feature type="transmembrane region" description="Helical" evidence="1">
    <location>
        <begin position="6"/>
        <end position="27"/>
    </location>
</feature>
<evidence type="ECO:0000256" key="1">
    <source>
        <dbReference type="SAM" id="Phobius"/>
    </source>
</evidence>
<dbReference type="Pfam" id="PF16951">
    <property type="entry name" value="MaAIMP_sms"/>
    <property type="match status" value="1"/>
</dbReference>
<dbReference type="Proteomes" id="UP000248606">
    <property type="component" value="Unassembled WGS sequence"/>
</dbReference>
<reference evidence="2 3" key="1">
    <citation type="submission" date="2017-08" db="EMBL/GenBank/DDBJ databases">
        <title>Infants hospitalized years apart are colonized by the same room-sourced microbial strains.</title>
        <authorList>
            <person name="Brooks B."/>
            <person name="Olm M.R."/>
            <person name="Firek B.A."/>
            <person name="Baker R."/>
            <person name="Thomas B.C."/>
            <person name="Morowitz M.J."/>
            <person name="Banfield J.F."/>
        </authorList>
    </citation>
    <scope>NUCLEOTIDE SEQUENCE [LARGE SCALE GENOMIC DNA]</scope>
    <source>
        <strain evidence="2">S2_006_000_R1_57</strain>
    </source>
</reference>
<keyword evidence="1" id="KW-0472">Membrane</keyword>
<protein>
    <submittedName>
        <fullName evidence="2">Putative methionine/alanine importer small subunit</fullName>
    </submittedName>
</protein>
<dbReference type="InterPro" id="IPR031596">
    <property type="entry name" value="MaAIMP_sms"/>
</dbReference>
<dbReference type="AlphaFoldDB" id="A0A2W5IFE7"/>